<name>A0A4S2L8P1_9HYME</name>
<dbReference type="Proteomes" id="UP000310200">
    <property type="component" value="Unassembled WGS sequence"/>
</dbReference>
<dbReference type="AlphaFoldDB" id="A0A4S2L8P1"/>
<feature type="non-terminal residue" evidence="1">
    <location>
        <position position="201"/>
    </location>
</feature>
<accession>A0A4S2L8P1</accession>
<reference evidence="1 2" key="1">
    <citation type="journal article" date="2019" name="Philos. Trans. R. Soc. Lond., B, Biol. Sci.">
        <title>Ant behaviour and brain gene expression of defending hosts depend on the ecological success of the intruding social parasite.</title>
        <authorList>
            <person name="Kaur R."/>
            <person name="Stoldt M."/>
            <person name="Jongepier E."/>
            <person name="Feldmeyer B."/>
            <person name="Menzel F."/>
            <person name="Bornberg-Bauer E."/>
            <person name="Foitzik S."/>
        </authorList>
    </citation>
    <scope>NUCLEOTIDE SEQUENCE [LARGE SCALE GENOMIC DNA]</scope>
    <source>
        <tissue evidence="1">Whole body</tissue>
    </source>
</reference>
<protein>
    <recommendedName>
        <fullName evidence="3">DDE Tnp4 domain-containing protein</fullName>
    </recommendedName>
</protein>
<organism evidence="1 2">
    <name type="scientific">Temnothorax longispinosus</name>
    <dbReference type="NCBI Taxonomy" id="300112"/>
    <lineage>
        <taxon>Eukaryota</taxon>
        <taxon>Metazoa</taxon>
        <taxon>Ecdysozoa</taxon>
        <taxon>Arthropoda</taxon>
        <taxon>Hexapoda</taxon>
        <taxon>Insecta</taxon>
        <taxon>Pterygota</taxon>
        <taxon>Neoptera</taxon>
        <taxon>Endopterygota</taxon>
        <taxon>Hymenoptera</taxon>
        <taxon>Apocrita</taxon>
        <taxon>Aculeata</taxon>
        <taxon>Formicoidea</taxon>
        <taxon>Formicidae</taxon>
        <taxon>Myrmicinae</taxon>
        <taxon>Temnothorax</taxon>
    </lineage>
</organism>
<dbReference type="PANTHER" id="PTHR22930">
    <property type="match status" value="1"/>
</dbReference>
<evidence type="ECO:0000313" key="2">
    <source>
        <dbReference type="Proteomes" id="UP000310200"/>
    </source>
</evidence>
<evidence type="ECO:0008006" key="3">
    <source>
        <dbReference type="Google" id="ProtNLM"/>
    </source>
</evidence>
<dbReference type="PANTHER" id="PTHR22930:SF269">
    <property type="entry name" value="NUCLEASE HARBI1-LIKE PROTEIN"/>
    <property type="match status" value="1"/>
</dbReference>
<dbReference type="STRING" id="300112.A0A4S2L8P1"/>
<comment type="caution">
    <text evidence="1">The sequence shown here is derived from an EMBL/GenBank/DDBJ whole genome shotgun (WGS) entry which is preliminary data.</text>
</comment>
<dbReference type="EMBL" id="QBLH01000275">
    <property type="protein sequence ID" value="TGZ56737.1"/>
    <property type="molecule type" value="Genomic_DNA"/>
</dbReference>
<evidence type="ECO:0000313" key="1">
    <source>
        <dbReference type="EMBL" id="TGZ56737.1"/>
    </source>
</evidence>
<gene>
    <name evidence="1" type="ORF">DBV15_12026</name>
</gene>
<dbReference type="InterPro" id="IPR045249">
    <property type="entry name" value="HARBI1-like"/>
</dbReference>
<keyword evidence="2" id="KW-1185">Reference proteome</keyword>
<proteinExistence type="predicted"/>
<sequence>MNPRKWNCRWWVRPVNRRKRQQGFLNNLFREIKSNDHEEFFTYTRLCPEQYRTLLELVTPYLRKRSMRKPLSPDTRLAITLTYLAQGDSVVTKHLEYRVGRSTVYKIVPEVYHAIWLVLQPIVLPVLNAEKWKKISEEFFLKWQFPNCVGALLDGRHMEIQAPPCSGSQFYNYKGYFRIVLMVLCDANYKFTWVILVNMVN</sequence>